<dbReference type="EMBL" id="KL142382">
    <property type="protein sequence ID" value="KDR74942.1"/>
    <property type="molecule type" value="Genomic_DNA"/>
</dbReference>
<accession>A0A067SY52</accession>
<proteinExistence type="predicted"/>
<protein>
    <recommendedName>
        <fullName evidence="1">Heterokaryon incompatibility domain-containing protein</fullName>
    </recommendedName>
</protein>
<dbReference type="HOGENOM" id="CLU_000288_138_1_1"/>
<keyword evidence="3" id="KW-1185">Reference proteome</keyword>
<dbReference type="InterPro" id="IPR010730">
    <property type="entry name" value="HET"/>
</dbReference>
<evidence type="ECO:0000313" key="3">
    <source>
        <dbReference type="Proteomes" id="UP000027222"/>
    </source>
</evidence>
<dbReference type="OrthoDB" id="5303367at2759"/>
<dbReference type="STRING" id="685588.A0A067SY52"/>
<dbReference type="Pfam" id="PF06985">
    <property type="entry name" value="HET"/>
    <property type="match status" value="1"/>
</dbReference>
<sequence>MLVLTCSVARNTFTARFLQAWLPKRTIRLPSMELATIEDVGKIVRPALDRGILENIEDLNRNNPKDFMEAFLKKNTAFAILSHRWSDDELSFQDICKLSLVTPEAVTTFIQQCSKRSPQSTSTEVINKLVELSGGSTPPSDGGPTMLHRLMDLCPHISECTGLVKLIKFCDLAFEQHKCELAWIDTCCINKTSSAELDESIRSMFRWYRNSSICIVHLGSTKSWPPPSPDSFDLSSHDPWFSRGWTLQELLAPRVVKFYGSKWKPCTTASNDKSDQLVASVTQARGLIHLYGNKTMVDMLSTITSIPTTELLDFEPGLEDVKLRLSWASQRATTRIEDMAYCLLGLFNVSMPIAYGEGEVAFYRLQAAIMERSNDRNLFLWTGRPSPYSSMLANGPECFKPRHGRSDNHAVHRDMDESHLEPTYTLTNNGLRIPVSLYNRDYTATWLDSLPEYQSTDQLDRFDRETQKQCRLAVLGHSASGRPIHMLLFVRQFRDHVYYERYTKWQPCALYDADRKPGKPEIIFIK</sequence>
<name>A0A067SY52_GALM3</name>
<dbReference type="PANTHER" id="PTHR10622">
    <property type="entry name" value="HET DOMAIN-CONTAINING PROTEIN"/>
    <property type="match status" value="1"/>
</dbReference>
<evidence type="ECO:0000259" key="1">
    <source>
        <dbReference type="Pfam" id="PF06985"/>
    </source>
</evidence>
<dbReference type="AlphaFoldDB" id="A0A067SY52"/>
<reference evidence="3" key="1">
    <citation type="journal article" date="2014" name="Proc. Natl. Acad. Sci. U.S.A.">
        <title>Extensive sampling of basidiomycete genomes demonstrates inadequacy of the white-rot/brown-rot paradigm for wood decay fungi.</title>
        <authorList>
            <person name="Riley R."/>
            <person name="Salamov A.A."/>
            <person name="Brown D.W."/>
            <person name="Nagy L.G."/>
            <person name="Floudas D."/>
            <person name="Held B.W."/>
            <person name="Levasseur A."/>
            <person name="Lombard V."/>
            <person name="Morin E."/>
            <person name="Otillar R."/>
            <person name="Lindquist E.A."/>
            <person name="Sun H."/>
            <person name="LaButti K.M."/>
            <person name="Schmutz J."/>
            <person name="Jabbour D."/>
            <person name="Luo H."/>
            <person name="Baker S.E."/>
            <person name="Pisabarro A.G."/>
            <person name="Walton J.D."/>
            <person name="Blanchette R.A."/>
            <person name="Henrissat B."/>
            <person name="Martin F."/>
            <person name="Cullen D."/>
            <person name="Hibbett D.S."/>
            <person name="Grigoriev I.V."/>
        </authorList>
    </citation>
    <scope>NUCLEOTIDE SEQUENCE [LARGE SCALE GENOMIC DNA]</scope>
    <source>
        <strain evidence="3">CBS 339.88</strain>
    </source>
</reference>
<dbReference type="PANTHER" id="PTHR10622:SF10">
    <property type="entry name" value="HET DOMAIN-CONTAINING PROTEIN"/>
    <property type="match status" value="1"/>
</dbReference>
<organism evidence="2 3">
    <name type="scientific">Galerina marginata (strain CBS 339.88)</name>
    <dbReference type="NCBI Taxonomy" id="685588"/>
    <lineage>
        <taxon>Eukaryota</taxon>
        <taxon>Fungi</taxon>
        <taxon>Dikarya</taxon>
        <taxon>Basidiomycota</taxon>
        <taxon>Agaricomycotina</taxon>
        <taxon>Agaricomycetes</taxon>
        <taxon>Agaricomycetidae</taxon>
        <taxon>Agaricales</taxon>
        <taxon>Agaricineae</taxon>
        <taxon>Strophariaceae</taxon>
        <taxon>Galerina</taxon>
    </lineage>
</organism>
<dbReference type="Proteomes" id="UP000027222">
    <property type="component" value="Unassembled WGS sequence"/>
</dbReference>
<feature type="domain" description="Heterokaryon incompatibility" evidence="1">
    <location>
        <begin position="176"/>
        <end position="222"/>
    </location>
</feature>
<gene>
    <name evidence="2" type="ORF">GALMADRAFT_569193</name>
</gene>
<evidence type="ECO:0000313" key="2">
    <source>
        <dbReference type="EMBL" id="KDR74942.1"/>
    </source>
</evidence>